<evidence type="ECO:0000313" key="2">
    <source>
        <dbReference type="Proteomes" id="UP000623608"/>
    </source>
</evidence>
<dbReference type="AlphaFoldDB" id="A0A919U077"/>
<evidence type="ECO:0008006" key="3">
    <source>
        <dbReference type="Google" id="ProtNLM"/>
    </source>
</evidence>
<dbReference type="InterPro" id="IPR032710">
    <property type="entry name" value="NTF2-like_dom_sf"/>
</dbReference>
<organism evidence="1 2">
    <name type="scientific">Paractinoplanes tereljensis</name>
    <dbReference type="NCBI Taxonomy" id="571912"/>
    <lineage>
        <taxon>Bacteria</taxon>
        <taxon>Bacillati</taxon>
        <taxon>Actinomycetota</taxon>
        <taxon>Actinomycetes</taxon>
        <taxon>Micromonosporales</taxon>
        <taxon>Micromonosporaceae</taxon>
        <taxon>Paractinoplanes</taxon>
    </lineage>
</organism>
<proteinExistence type="predicted"/>
<reference evidence="1" key="1">
    <citation type="submission" date="2021-01" db="EMBL/GenBank/DDBJ databases">
        <title>Whole genome shotgun sequence of Actinoplanes tereljensis NBRC 105297.</title>
        <authorList>
            <person name="Komaki H."/>
            <person name="Tamura T."/>
        </authorList>
    </citation>
    <scope>NUCLEOTIDE SEQUENCE</scope>
    <source>
        <strain evidence="1">NBRC 105297</strain>
    </source>
</reference>
<sequence>MPWFPDFAAAAELMRQETRASGRADPVGRYLTALTEGDTHPLEDVWPGQVVIFDPKAGEVRGHRELRNFVHLSRDLLAAHHARTSPPSYTTVAGRRAVVELEAQLDEGVPWPLAVVADSPDDQTMVFRSYFSRHPLDGHHHLRPPILEATPMHPDDVVGRFLSALAIGDVVAAAATFAPNGYLRDPTGATHQGAALAAYLAGGIVLEPCAVTDDGVRCALEYNCTRWREDLSPQAGLAIHDRTPNGQLAAVRLYDDINRTT</sequence>
<dbReference type="EMBL" id="BOMY01000062">
    <property type="protein sequence ID" value="GIF26617.1"/>
    <property type="molecule type" value="Genomic_DNA"/>
</dbReference>
<dbReference type="Gene3D" id="3.10.450.50">
    <property type="match status" value="1"/>
</dbReference>
<dbReference type="Proteomes" id="UP000623608">
    <property type="component" value="Unassembled WGS sequence"/>
</dbReference>
<protein>
    <recommendedName>
        <fullName evidence="3">SnoaL-like domain-containing protein</fullName>
    </recommendedName>
</protein>
<accession>A0A919U077</accession>
<keyword evidence="2" id="KW-1185">Reference proteome</keyword>
<evidence type="ECO:0000313" key="1">
    <source>
        <dbReference type="EMBL" id="GIF26617.1"/>
    </source>
</evidence>
<dbReference type="RefSeq" id="WP_203814421.1">
    <property type="nucleotide sequence ID" value="NZ_BOMY01000062.1"/>
</dbReference>
<comment type="caution">
    <text evidence="1">The sequence shown here is derived from an EMBL/GenBank/DDBJ whole genome shotgun (WGS) entry which is preliminary data.</text>
</comment>
<name>A0A919U077_9ACTN</name>
<dbReference type="SUPFAM" id="SSF54427">
    <property type="entry name" value="NTF2-like"/>
    <property type="match status" value="2"/>
</dbReference>
<gene>
    <name evidence="1" type="ORF">Ate02nite_93470</name>
</gene>